<comment type="caution">
    <text evidence="1">The sequence shown here is derived from an EMBL/GenBank/DDBJ whole genome shotgun (WGS) entry which is preliminary data.</text>
</comment>
<evidence type="ECO:0000313" key="1">
    <source>
        <dbReference type="EMBL" id="GIY99426.1"/>
    </source>
</evidence>
<gene>
    <name evidence="1" type="ORF">CEXT_333971</name>
</gene>
<dbReference type="EMBL" id="BPLR01018421">
    <property type="protein sequence ID" value="GIY99426.1"/>
    <property type="molecule type" value="Genomic_DNA"/>
</dbReference>
<organism evidence="1 2">
    <name type="scientific">Caerostris extrusa</name>
    <name type="common">Bark spider</name>
    <name type="synonym">Caerostris bankana</name>
    <dbReference type="NCBI Taxonomy" id="172846"/>
    <lineage>
        <taxon>Eukaryota</taxon>
        <taxon>Metazoa</taxon>
        <taxon>Ecdysozoa</taxon>
        <taxon>Arthropoda</taxon>
        <taxon>Chelicerata</taxon>
        <taxon>Arachnida</taxon>
        <taxon>Araneae</taxon>
        <taxon>Araneomorphae</taxon>
        <taxon>Entelegynae</taxon>
        <taxon>Araneoidea</taxon>
        <taxon>Araneidae</taxon>
        <taxon>Caerostris</taxon>
    </lineage>
</organism>
<protein>
    <submittedName>
        <fullName evidence="1">Uncharacterized protein</fullName>
    </submittedName>
</protein>
<sequence length="94" mass="9722">MSGSPRGRLARLQHGAGGWLARLLTTAGAVPGADGPDLGGACRRQASLMFPHSPVSSFSCLSWVLSLSWLPRISAAMPSQACDSAVDEPCIATE</sequence>
<keyword evidence="2" id="KW-1185">Reference proteome</keyword>
<reference evidence="1 2" key="1">
    <citation type="submission" date="2021-06" db="EMBL/GenBank/DDBJ databases">
        <title>Caerostris extrusa draft genome.</title>
        <authorList>
            <person name="Kono N."/>
            <person name="Arakawa K."/>
        </authorList>
    </citation>
    <scope>NUCLEOTIDE SEQUENCE [LARGE SCALE GENOMIC DNA]</scope>
</reference>
<accession>A0AAV4XWB5</accession>
<name>A0AAV4XWB5_CAEEX</name>
<proteinExistence type="predicted"/>
<dbReference type="AlphaFoldDB" id="A0AAV4XWB5"/>
<dbReference type="Proteomes" id="UP001054945">
    <property type="component" value="Unassembled WGS sequence"/>
</dbReference>
<evidence type="ECO:0000313" key="2">
    <source>
        <dbReference type="Proteomes" id="UP001054945"/>
    </source>
</evidence>